<keyword evidence="7" id="KW-0333">Golgi apparatus</keyword>
<evidence type="ECO:0000256" key="1">
    <source>
        <dbReference type="ARBA" id="ARBA00004163"/>
    </source>
</evidence>
<keyword evidence="3" id="KW-0813">Transport</keyword>
<protein>
    <recommendedName>
        <fullName evidence="10">Protein transport protein BOS1</fullName>
    </recommendedName>
</protein>
<dbReference type="PANTHER" id="PTHR21230">
    <property type="entry name" value="VESICLE TRANSPORT V-SNARE PROTEIN VTI1-RELATED"/>
    <property type="match status" value="1"/>
</dbReference>
<keyword evidence="6 12" id="KW-1133">Transmembrane helix</keyword>
<keyword evidence="5" id="KW-0653">Protein transport</keyword>
<evidence type="ECO:0000313" key="14">
    <source>
        <dbReference type="Proteomes" id="UP000818624"/>
    </source>
</evidence>
<comment type="similarity">
    <text evidence="9">Belongs to the BOS1 family.</text>
</comment>
<comment type="subcellular location">
    <subcellularLocation>
        <location evidence="1">Endoplasmic reticulum membrane</location>
        <topology evidence="1">Single-pass type IV membrane protein</topology>
    </subcellularLocation>
    <subcellularLocation>
        <location evidence="2">Golgi apparatus membrane</location>
        <topology evidence="2">Single-pass type IV membrane protein</topology>
    </subcellularLocation>
</comment>
<evidence type="ECO:0000256" key="8">
    <source>
        <dbReference type="ARBA" id="ARBA00023136"/>
    </source>
</evidence>
<evidence type="ECO:0000256" key="3">
    <source>
        <dbReference type="ARBA" id="ARBA00022448"/>
    </source>
</evidence>
<name>A0ABY8EQ80_MALFU</name>
<dbReference type="InterPro" id="IPR027027">
    <property type="entry name" value="GOSR2/Membrin/Bos1"/>
</dbReference>
<evidence type="ECO:0000256" key="4">
    <source>
        <dbReference type="ARBA" id="ARBA00022692"/>
    </source>
</evidence>
<evidence type="ECO:0000313" key="13">
    <source>
        <dbReference type="EMBL" id="WFD46595.1"/>
    </source>
</evidence>
<dbReference type="Pfam" id="PF12352">
    <property type="entry name" value="V-SNARE_C"/>
    <property type="match status" value="1"/>
</dbReference>
<evidence type="ECO:0000256" key="11">
    <source>
        <dbReference type="SAM" id="MobiDB-lite"/>
    </source>
</evidence>
<evidence type="ECO:0000256" key="7">
    <source>
        <dbReference type="ARBA" id="ARBA00023034"/>
    </source>
</evidence>
<evidence type="ECO:0000256" key="9">
    <source>
        <dbReference type="ARBA" id="ARBA00037983"/>
    </source>
</evidence>
<keyword evidence="4 12" id="KW-0812">Transmembrane</keyword>
<dbReference type="Proteomes" id="UP000818624">
    <property type="component" value="Chromosome 1"/>
</dbReference>
<evidence type="ECO:0000256" key="6">
    <source>
        <dbReference type="ARBA" id="ARBA00022989"/>
    </source>
</evidence>
<evidence type="ECO:0000256" key="10">
    <source>
        <dbReference type="ARBA" id="ARBA00040957"/>
    </source>
</evidence>
<feature type="transmembrane region" description="Helical" evidence="12">
    <location>
        <begin position="262"/>
        <end position="282"/>
    </location>
</feature>
<dbReference type="PIRSF" id="PIRSF028865">
    <property type="entry name" value="Membrin-2"/>
    <property type="match status" value="1"/>
</dbReference>
<evidence type="ECO:0000256" key="5">
    <source>
        <dbReference type="ARBA" id="ARBA00022927"/>
    </source>
</evidence>
<evidence type="ECO:0000256" key="12">
    <source>
        <dbReference type="SAM" id="Phobius"/>
    </source>
</evidence>
<keyword evidence="14" id="KW-1185">Reference proteome</keyword>
<feature type="region of interest" description="Disordered" evidence="11">
    <location>
        <begin position="87"/>
        <end position="128"/>
    </location>
</feature>
<dbReference type="CDD" id="cd15863">
    <property type="entry name" value="SNARE_GS27"/>
    <property type="match status" value="1"/>
</dbReference>
<dbReference type="PANTHER" id="PTHR21230:SF1">
    <property type="entry name" value="GOLGI SNAP RECEPTOR COMPLEX MEMBER 2"/>
    <property type="match status" value="1"/>
</dbReference>
<evidence type="ECO:0000256" key="2">
    <source>
        <dbReference type="ARBA" id="ARBA00004409"/>
    </source>
</evidence>
<proteinExistence type="inferred from homology"/>
<dbReference type="EMBL" id="CP046234">
    <property type="protein sequence ID" value="WFD46595.1"/>
    <property type="molecule type" value="Genomic_DNA"/>
</dbReference>
<accession>A0ABY8EQ80</accession>
<keyword evidence="8 12" id="KW-0472">Membrane</keyword>
<reference evidence="13 14" key="1">
    <citation type="journal article" date="2020" name="Elife">
        <title>Loss of centromere function drives karyotype evolution in closely related Malassezia species.</title>
        <authorList>
            <person name="Sankaranarayanan S.R."/>
            <person name="Ianiri G."/>
            <person name="Coelho M.A."/>
            <person name="Reza M.H."/>
            <person name="Thimmappa B.C."/>
            <person name="Ganguly P."/>
            <person name="Vadnala R.N."/>
            <person name="Sun S."/>
            <person name="Siddharthan R."/>
            <person name="Tellgren-Roth C."/>
            <person name="Dawson T.L."/>
            <person name="Heitman J."/>
            <person name="Sanyal K."/>
        </authorList>
    </citation>
    <scope>NUCLEOTIDE SEQUENCE [LARGE SCALE GENOMIC DNA]</scope>
    <source>
        <strain evidence="13">CBS14141</strain>
    </source>
</reference>
<gene>
    <name evidence="13" type="primary">BOS1</name>
    <name evidence="13" type="ORF">GLX27_001232</name>
</gene>
<sequence length="283" mass="31009">MNSLYNLATRQTAAIRADVDAYSADPVHTSARRAQINVTITTLLKTVEDYEGMAKRELVIAKREKALQRAADFRAEVNQLRETLARADMSGAPSHASASARPMAPATSAARPRAVDMSSHTAPLSMHPMSSARPALQAYAQPTLSAHYKPPQTHASPYMYGGAAPPDPLAAYKMHQPNAPLSSESPYSMRENHALREHSFIQNTEAQLDAFIAQGRSVLGNLVEQRGILKGTRKRLLDAANTVGLSRELIGFIDRIGAQDRIIFAVGAVFTLFAFFMIYRWFG</sequence>
<organism evidence="13 14">
    <name type="scientific">Malassezia furfur</name>
    <name type="common">Pityriasis versicolor infection agent</name>
    <name type="synonym">Pityrosporum furfur</name>
    <dbReference type="NCBI Taxonomy" id="55194"/>
    <lineage>
        <taxon>Eukaryota</taxon>
        <taxon>Fungi</taxon>
        <taxon>Dikarya</taxon>
        <taxon>Basidiomycota</taxon>
        <taxon>Ustilaginomycotina</taxon>
        <taxon>Malasseziomycetes</taxon>
        <taxon>Malasseziales</taxon>
        <taxon>Malasseziaceae</taxon>
        <taxon>Malassezia</taxon>
    </lineage>
</organism>